<keyword evidence="4" id="KW-1185">Reference proteome</keyword>
<evidence type="ECO:0000313" key="4">
    <source>
        <dbReference type="Proteomes" id="UP000609879"/>
    </source>
</evidence>
<accession>A0ABQ3XZL6</accession>
<organism evidence="3 4">
    <name type="scientific">Paractinoplanes deccanensis</name>
    <dbReference type="NCBI Taxonomy" id="113561"/>
    <lineage>
        <taxon>Bacteria</taxon>
        <taxon>Bacillati</taxon>
        <taxon>Actinomycetota</taxon>
        <taxon>Actinomycetes</taxon>
        <taxon>Micromonosporales</taxon>
        <taxon>Micromonosporaceae</taxon>
        <taxon>Paractinoplanes</taxon>
    </lineage>
</organism>
<gene>
    <name evidence="3" type="ORF">Ade02nite_17730</name>
</gene>
<protein>
    <recommendedName>
        <fullName evidence="2">Activator of Hsp90 ATPase homologue 1/2-like C-terminal domain-containing protein</fullName>
    </recommendedName>
</protein>
<name>A0ABQ3XZL6_9ACTN</name>
<evidence type="ECO:0000313" key="3">
    <source>
        <dbReference type="EMBL" id="GID73132.1"/>
    </source>
</evidence>
<evidence type="ECO:0000259" key="2">
    <source>
        <dbReference type="Pfam" id="PF08327"/>
    </source>
</evidence>
<feature type="domain" description="Activator of Hsp90 ATPase homologue 1/2-like C-terminal" evidence="2">
    <location>
        <begin position="9"/>
        <end position="119"/>
    </location>
</feature>
<comment type="caution">
    <text evidence="3">The sequence shown here is derived from an EMBL/GenBank/DDBJ whole genome shotgun (WGS) entry which is preliminary data.</text>
</comment>
<dbReference type="InterPro" id="IPR013538">
    <property type="entry name" value="ASHA1/2-like_C"/>
</dbReference>
<comment type="similarity">
    <text evidence="1">Belongs to the AHA1 family.</text>
</comment>
<dbReference type="EMBL" id="BOMI01000029">
    <property type="protein sequence ID" value="GID73132.1"/>
    <property type="molecule type" value="Genomic_DNA"/>
</dbReference>
<reference evidence="3 4" key="1">
    <citation type="submission" date="2021-01" db="EMBL/GenBank/DDBJ databases">
        <title>Whole genome shotgun sequence of Actinoplanes deccanensis NBRC 13994.</title>
        <authorList>
            <person name="Komaki H."/>
            <person name="Tamura T."/>
        </authorList>
    </citation>
    <scope>NUCLEOTIDE SEQUENCE [LARGE SCALE GENOMIC DNA]</scope>
    <source>
        <strain evidence="3 4">NBRC 13994</strain>
    </source>
</reference>
<sequence length="150" mass="16545">MFVREFRHAPAVVWAALTDPGQLDQWAPFTAVRDLGSVGETTLTMVDGAERTDVPAVVRRAEAPAVLEYSWGDDLLRWELEETTGGTRLILRHTLAHPGMEAMVAAGWHLCAEVLRRLLDGRPVGVIRGADAMDHGFEELREAYAKVLAV</sequence>
<dbReference type="Gene3D" id="3.30.530.20">
    <property type="match status" value="1"/>
</dbReference>
<evidence type="ECO:0000256" key="1">
    <source>
        <dbReference type="ARBA" id="ARBA00006817"/>
    </source>
</evidence>
<dbReference type="RefSeq" id="WP_239168644.1">
    <property type="nucleotide sequence ID" value="NZ_BAAABO010000029.1"/>
</dbReference>
<dbReference type="Proteomes" id="UP000609879">
    <property type="component" value="Unassembled WGS sequence"/>
</dbReference>
<dbReference type="Pfam" id="PF08327">
    <property type="entry name" value="AHSA1"/>
    <property type="match status" value="1"/>
</dbReference>
<proteinExistence type="inferred from homology"/>
<dbReference type="SUPFAM" id="SSF55961">
    <property type="entry name" value="Bet v1-like"/>
    <property type="match status" value="1"/>
</dbReference>
<dbReference type="InterPro" id="IPR023393">
    <property type="entry name" value="START-like_dom_sf"/>
</dbReference>